<name>A0A2S0KDY8_9ACTN</name>
<dbReference type="EMBL" id="CP027433">
    <property type="protein sequence ID" value="AVL99892.1"/>
    <property type="molecule type" value="Genomic_DNA"/>
</dbReference>
<dbReference type="Proteomes" id="UP000239814">
    <property type="component" value="Chromosome"/>
</dbReference>
<dbReference type="OrthoDB" id="329282at2"/>
<evidence type="ECO:0000313" key="2">
    <source>
        <dbReference type="Proteomes" id="UP000239814"/>
    </source>
</evidence>
<protein>
    <submittedName>
        <fullName evidence="1">DoxX family protein</fullName>
    </submittedName>
</protein>
<evidence type="ECO:0000313" key="1">
    <source>
        <dbReference type="EMBL" id="AVL99892.1"/>
    </source>
</evidence>
<accession>A0A2S0KDY8</accession>
<proteinExistence type="predicted"/>
<organism evidence="1 2">
    <name type="scientific">Gordonia iterans</name>
    <dbReference type="NCBI Taxonomy" id="1004901"/>
    <lineage>
        <taxon>Bacteria</taxon>
        <taxon>Bacillati</taxon>
        <taxon>Actinomycetota</taxon>
        <taxon>Actinomycetes</taxon>
        <taxon>Mycobacteriales</taxon>
        <taxon>Gordoniaceae</taxon>
        <taxon>Gordonia</taxon>
    </lineage>
</organism>
<dbReference type="RefSeq" id="WP_105941624.1">
    <property type="nucleotide sequence ID" value="NZ_CP027433.1"/>
</dbReference>
<dbReference type="AlphaFoldDB" id="A0A2S0KDY8"/>
<dbReference type="KEGG" id="git:C6V83_06005"/>
<reference evidence="1 2" key="1">
    <citation type="submission" date="2018-03" db="EMBL/GenBank/DDBJ databases">
        <title>Characteristics and genome of n-alkane degrading marine bacteria Gordonia iterans isolated from crude oil contaminated in Tae-an, South Korea.</title>
        <authorList>
            <person name="Lee S.-S."/>
            <person name="Kim H."/>
        </authorList>
    </citation>
    <scope>NUCLEOTIDE SEQUENCE [LARGE SCALE GENOMIC DNA]</scope>
    <source>
        <strain evidence="1 2">Co17</strain>
    </source>
</reference>
<sequence>MSLLAGAGRALTGLPYIRMGYASASAPGPRVEMAAPLLDKVRAVVPLPVDDAVLVRASGGAMVVGGTMVASSLATRSGAALVAATLVPTTLAGHAFWKETDPAARTQMRTQFLKNTAMLGGLLVIAGST</sequence>
<keyword evidence="2" id="KW-1185">Reference proteome</keyword>
<gene>
    <name evidence="1" type="ORF">C6V83_06005</name>
</gene>